<protein>
    <submittedName>
        <fullName evidence="2">Uncharacterized protein</fullName>
    </submittedName>
</protein>
<feature type="region of interest" description="Disordered" evidence="1">
    <location>
        <begin position="1"/>
        <end position="24"/>
    </location>
</feature>
<organism evidence="2 3">
    <name type="scientific">Actinacidiphila cocklensis</name>
    <dbReference type="NCBI Taxonomy" id="887465"/>
    <lineage>
        <taxon>Bacteria</taxon>
        <taxon>Bacillati</taxon>
        <taxon>Actinomycetota</taxon>
        <taxon>Actinomycetes</taxon>
        <taxon>Kitasatosporales</taxon>
        <taxon>Streptomycetaceae</taxon>
        <taxon>Actinacidiphila</taxon>
    </lineage>
</organism>
<proteinExistence type="predicted"/>
<dbReference type="AlphaFoldDB" id="A0A9W4DQP3"/>
<gene>
    <name evidence="2" type="ORF">SCOCK_260037</name>
</gene>
<comment type="caution">
    <text evidence="2">The sequence shown here is derived from an EMBL/GenBank/DDBJ whole genome shotgun (WGS) entry which is preliminary data.</text>
</comment>
<accession>A0A9W4DQP3</accession>
<evidence type="ECO:0000313" key="2">
    <source>
        <dbReference type="EMBL" id="CAG6394343.1"/>
    </source>
</evidence>
<evidence type="ECO:0000256" key="1">
    <source>
        <dbReference type="SAM" id="MobiDB-lite"/>
    </source>
</evidence>
<sequence>MSELLKPQDTAGVPAGHERISGPANVRAEAEFFDDRARADSHAVVEARTHHEGLSARVVASGAGVHTLLERLRHRGTPSRGELRPLADALARHCEATEVTARQALEGKHGETGAVVREDRAEGEELQRELAYLISGKLPEGTYPLTAGGTLSAIDQYVGHEQRGLVPAIDRELSPLESARLARAFPG</sequence>
<dbReference type="EMBL" id="CAJSLV010000055">
    <property type="protein sequence ID" value="CAG6394343.1"/>
    <property type="molecule type" value="Genomic_DNA"/>
</dbReference>
<name>A0A9W4DQP3_9ACTN</name>
<keyword evidence="3" id="KW-1185">Reference proteome</keyword>
<dbReference type="RefSeq" id="WP_251490647.1">
    <property type="nucleotide sequence ID" value="NZ_CAJSLV010000055.1"/>
</dbReference>
<reference evidence="2" key="1">
    <citation type="submission" date="2021-05" db="EMBL/GenBank/DDBJ databases">
        <authorList>
            <person name="Arsene-Ploetze F."/>
        </authorList>
    </citation>
    <scope>NUCLEOTIDE SEQUENCE</scope>
    <source>
        <strain evidence="2">DSM 42138</strain>
    </source>
</reference>
<dbReference type="Proteomes" id="UP001152519">
    <property type="component" value="Unassembled WGS sequence"/>
</dbReference>
<evidence type="ECO:0000313" key="3">
    <source>
        <dbReference type="Proteomes" id="UP001152519"/>
    </source>
</evidence>